<keyword evidence="3" id="KW-1185">Reference proteome</keyword>
<evidence type="ECO:0000313" key="3">
    <source>
        <dbReference type="Proteomes" id="UP001597139"/>
    </source>
</evidence>
<dbReference type="Proteomes" id="UP001597139">
    <property type="component" value="Unassembled WGS sequence"/>
</dbReference>
<organism evidence="2 3">
    <name type="scientific">Halolamina litorea</name>
    <dbReference type="NCBI Taxonomy" id="1515593"/>
    <lineage>
        <taxon>Archaea</taxon>
        <taxon>Methanobacteriati</taxon>
        <taxon>Methanobacteriota</taxon>
        <taxon>Stenosarchaea group</taxon>
        <taxon>Halobacteria</taxon>
        <taxon>Halobacteriales</taxon>
        <taxon>Haloferacaceae</taxon>
    </lineage>
</organism>
<proteinExistence type="predicted"/>
<dbReference type="AlphaFoldDB" id="A0ABD6BVH8"/>
<gene>
    <name evidence="2" type="ORF">ACFSAU_13930</name>
</gene>
<name>A0ABD6BVH8_9EURY</name>
<accession>A0ABD6BVH8</accession>
<sequence length="151" mass="16558">MFRSVTIDGDLRGDTQTVLSRIEVFVSGLEWLSTSALPGDETEISRLLLADREAILVSSFTVGSDHERENEQGVRSRLRQRARRNRPAADGYRAAATARYRKAERRVVPSWLSVASSPVSGRLTRCSGGSHCASDAVDAARCTARRPSARP</sequence>
<dbReference type="RefSeq" id="WP_267648088.1">
    <property type="nucleotide sequence ID" value="NZ_JANHGR010000003.1"/>
</dbReference>
<dbReference type="EMBL" id="JBHUCZ010000012">
    <property type="protein sequence ID" value="MFD1568590.1"/>
    <property type="molecule type" value="Genomic_DNA"/>
</dbReference>
<evidence type="ECO:0000256" key="1">
    <source>
        <dbReference type="SAM" id="MobiDB-lite"/>
    </source>
</evidence>
<evidence type="ECO:0000313" key="2">
    <source>
        <dbReference type="EMBL" id="MFD1568590.1"/>
    </source>
</evidence>
<feature type="compositionally biased region" description="Basic residues" evidence="1">
    <location>
        <begin position="76"/>
        <end position="86"/>
    </location>
</feature>
<protein>
    <submittedName>
        <fullName evidence="2">Uncharacterized protein</fullName>
    </submittedName>
</protein>
<feature type="region of interest" description="Disordered" evidence="1">
    <location>
        <begin position="66"/>
        <end position="95"/>
    </location>
</feature>
<comment type="caution">
    <text evidence="2">The sequence shown here is derived from an EMBL/GenBank/DDBJ whole genome shotgun (WGS) entry which is preliminary data.</text>
</comment>
<reference evidence="2 3" key="1">
    <citation type="journal article" date="2019" name="Int. J. Syst. Evol. Microbiol.">
        <title>The Global Catalogue of Microorganisms (GCM) 10K type strain sequencing project: providing services to taxonomists for standard genome sequencing and annotation.</title>
        <authorList>
            <consortium name="The Broad Institute Genomics Platform"/>
            <consortium name="The Broad Institute Genome Sequencing Center for Infectious Disease"/>
            <person name="Wu L."/>
            <person name="Ma J."/>
        </authorList>
    </citation>
    <scope>NUCLEOTIDE SEQUENCE [LARGE SCALE GENOMIC DNA]</scope>
    <source>
        <strain evidence="2 3">CGMCC 1.12859</strain>
    </source>
</reference>